<evidence type="ECO:0000256" key="1">
    <source>
        <dbReference type="ARBA" id="ARBA00006594"/>
    </source>
</evidence>
<dbReference type="GO" id="GO:0006298">
    <property type="term" value="P:mismatch repair"/>
    <property type="evidence" value="ECO:0007669"/>
    <property type="project" value="TreeGrafter"/>
</dbReference>
<sequence length="292" mass="32847">MTRYISPLRYPGGKARLAGYIKHLIDSQHPRPTHYSEPFCGGAGAALKLLTDGTVDHIHLNDADPGIAAFWRSVFTKTDEFAARVRAADVTIDSWRKAADTYAAPLGKDDLELGFATFFLNRSNRSGILRARPIGGFEQKGKWKIDARFNREALAKRIELLGSYRDRVSLSQQDGRQHLQSLEALGENVVAYVDPPYLVQGDRLYMDSLSSEDHTELASVLSRSPIKWFLTYDAESRITESLYPDHRCIQFEISHSAQVRHLGVEYAVFSKGLRVPEFEGVIGKGDYLWLTV</sequence>
<dbReference type="Pfam" id="PF02086">
    <property type="entry name" value="MethyltransfD12"/>
    <property type="match status" value="1"/>
</dbReference>
<organism evidence="7">
    <name type="scientific">Streptomyces sp. NBC_00060</name>
    <dbReference type="NCBI Taxonomy" id="2975636"/>
    <lineage>
        <taxon>Bacteria</taxon>
        <taxon>Bacillati</taxon>
        <taxon>Actinomycetota</taxon>
        <taxon>Actinomycetes</taxon>
        <taxon>Kitasatosporales</taxon>
        <taxon>Streptomycetaceae</taxon>
        <taxon>Streptomyces</taxon>
    </lineage>
</organism>
<evidence type="ECO:0000256" key="4">
    <source>
        <dbReference type="ARBA" id="ARBA00022679"/>
    </source>
</evidence>
<accession>A0AAU2GWR9</accession>
<protein>
    <recommendedName>
        <fullName evidence="2">site-specific DNA-methyltransferase (adenine-specific)</fullName>
        <ecNumber evidence="2">2.1.1.72</ecNumber>
    </recommendedName>
</protein>
<dbReference type="GO" id="GO:0032259">
    <property type="term" value="P:methylation"/>
    <property type="evidence" value="ECO:0007669"/>
    <property type="project" value="UniProtKB-KW"/>
</dbReference>
<dbReference type="GO" id="GO:0043565">
    <property type="term" value="F:sequence-specific DNA binding"/>
    <property type="evidence" value="ECO:0007669"/>
    <property type="project" value="TreeGrafter"/>
</dbReference>
<dbReference type="SUPFAM" id="SSF53335">
    <property type="entry name" value="S-adenosyl-L-methionine-dependent methyltransferases"/>
    <property type="match status" value="1"/>
</dbReference>
<evidence type="ECO:0000256" key="6">
    <source>
        <dbReference type="ARBA" id="ARBA00047942"/>
    </source>
</evidence>
<keyword evidence="3 7" id="KW-0489">Methyltransferase</keyword>
<dbReference type="EC" id="2.1.1.72" evidence="2"/>
<comment type="similarity">
    <text evidence="1">Belongs to the N(4)/N(6)-methyltransferase family.</text>
</comment>
<dbReference type="PANTHER" id="PTHR30481:SF2">
    <property type="entry name" value="SITE-SPECIFIC DNA-METHYLTRANSFERASE (ADENINE-SPECIFIC)"/>
    <property type="match status" value="1"/>
</dbReference>
<dbReference type="InterPro" id="IPR012263">
    <property type="entry name" value="M_m6A_EcoRV"/>
</dbReference>
<dbReference type="AlphaFoldDB" id="A0AAU2GWR9"/>
<dbReference type="GO" id="GO:0009007">
    <property type="term" value="F:site-specific DNA-methyltransferase (adenine-specific) activity"/>
    <property type="evidence" value="ECO:0007669"/>
    <property type="project" value="UniProtKB-EC"/>
</dbReference>
<evidence type="ECO:0000256" key="2">
    <source>
        <dbReference type="ARBA" id="ARBA00011900"/>
    </source>
</evidence>
<evidence type="ECO:0000256" key="3">
    <source>
        <dbReference type="ARBA" id="ARBA00022603"/>
    </source>
</evidence>
<dbReference type="PANTHER" id="PTHR30481">
    <property type="entry name" value="DNA ADENINE METHYLASE"/>
    <property type="match status" value="1"/>
</dbReference>
<proteinExistence type="inferred from homology"/>
<comment type="catalytic activity">
    <reaction evidence="6">
        <text>a 2'-deoxyadenosine in DNA + S-adenosyl-L-methionine = an N(6)-methyl-2'-deoxyadenosine in DNA + S-adenosyl-L-homocysteine + H(+)</text>
        <dbReference type="Rhea" id="RHEA:15197"/>
        <dbReference type="Rhea" id="RHEA-COMP:12418"/>
        <dbReference type="Rhea" id="RHEA-COMP:12419"/>
        <dbReference type="ChEBI" id="CHEBI:15378"/>
        <dbReference type="ChEBI" id="CHEBI:57856"/>
        <dbReference type="ChEBI" id="CHEBI:59789"/>
        <dbReference type="ChEBI" id="CHEBI:90615"/>
        <dbReference type="ChEBI" id="CHEBI:90616"/>
        <dbReference type="EC" id="2.1.1.72"/>
    </reaction>
</comment>
<dbReference type="GO" id="GO:1904047">
    <property type="term" value="F:S-adenosyl-L-methionine binding"/>
    <property type="evidence" value="ECO:0007669"/>
    <property type="project" value="TreeGrafter"/>
</dbReference>
<dbReference type="InterPro" id="IPR023095">
    <property type="entry name" value="Ade_MeTrfase_dom_2"/>
</dbReference>
<dbReference type="InterPro" id="IPR029063">
    <property type="entry name" value="SAM-dependent_MTases_sf"/>
</dbReference>
<dbReference type="GO" id="GO:0009307">
    <property type="term" value="P:DNA restriction-modification system"/>
    <property type="evidence" value="ECO:0007669"/>
    <property type="project" value="InterPro"/>
</dbReference>
<reference evidence="7" key="1">
    <citation type="submission" date="2022-10" db="EMBL/GenBank/DDBJ databases">
        <title>The complete genomes of actinobacterial strains from the NBC collection.</title>
        <authorList>
            <person name="Joergensen T.S."/>
            <person name="Alvarez Arevalo M."/>
            <person name="Sterndorff E.B."/>
            <person name="Faurdal D."/>
            <person name="Vuksanovic O."/>
            <person name="Mourched A.-S."/>
            <person name="Charusanti P."/>
            <person name="Shaw S."/>
            <person name="Blin K."/>
            <person name="Weber T."/>
        </authorList>
    </citation>
    <scope>NUCLEOTIDE SEQUENCE</scope>
    <source>
        <strain evidence="7">NBC_00060</strain>
    </source>
</reference>
<dbReference type="PIRSF" id="PIRSF000398">
    <property type="entry name" value="M_m6A_EcoRV"/>
    <property type="match status" value="1"/>
</dbReference>
<dbReference type="InterPro" id="IPR012327">
    <property type="entry name" value="MeTrfase_D12"/>
</dbReference>
<evidence type="ECO:0000256" key="5">
    <source>
        <dbReference type="ARBA" id="ARBA00022691"/>
    </source>
</evidence>
<evidence type="ECO:0000313" key="7">
    <source>
        <dbReference type="EMBL" id="WTU40308.1"/>
    </source>
</evidence>
<dbReference type="Gene3D" id="1.10.1020.10">
    <property type="entry name" value="Adenine-specific Methyltransferase, Domain 2"/>
    <property type="match status" value="1"/>
</dbReference>
<keyword evidence="5" id="KW-0949">S-adenosyl-L-methionine</keyword>
<keyword evidence="4" id="KW-0808">Transferase</keyword>
<gene>
    <name evidence="7" type="ORF">OHV25_12320</name>
</gene>
<dbReference type="Gene3D" id="3.40.50.150">
    <property type="entry name" value="Vaccinia Virus protein VP39"/>
    <property type="match status" value="1"/>
</dbReference>
<dbReference type="PRINTS" id="PR00505">
    <property type="entry name" value="D12N6MTFRASE"/>
</dbReference>
<dbReference type="EMBL" id="CP108253">
    <property type="protein sequence ID" value="WTU40308.1"/>
    <property type="molecule type" value="Genomic_DNA"/>
</dbReference>
<name>A0AAU2GWR9_9ACTN</name>